<dbReference type="CDD" id="cd00383">
    <property type="entry name" value="trans_reg_C"/>
    <property type="match status" value="1"/>
</dbReference>
<evidence type="ECO:0000259" key="10">
    <source>
        <dbReference type="PROSITE" id="PS50110"/>
    </source>
</evidence>
<keyword evidence="2 8" id="KW-0597">Phosphoprotein</keyword>
<keyword evidence="3" id="KW-0902">Two-component regulatory system</keyword>
<dbReference type="GO" id="GO:0032993">
    <property type="term" value="C:protein-DNA complex"/>
    <property type="evidence" value="ECO:0007669"/>
    <property type="project" value="TreeGrafter"/>
</dbReference>
<evidence type="ECO:0000256" key="8">
    <source>
        <dbReference type="PROSITE-ProRule" id="PRU00169"/>
    </source>
</evidence>
<evidence type="ECO:0000256" key="2">
    <source>
        <dbReference type="ARBA" id="ARBA00022553"/>
    </source>
</evidence>
<dbReference type="Gene3D" id="1.10.10.10">
    <property type="entry name" value="Winged helix-like DNA-binding domain superfamily/Winged helix DNA-binding domain"/>
    <property type="match status" value="1"/>
</dbReference>
<dbReference type="InterPro" id="IPR039420">
    <property type="entry name" value="WalR-like"/>
</dbReference>
<evidence type="ECO:0000256" key="9">
    <source>
        <dbReference type="PROSITE-ProRule" id="PRU01091"/>
    </source>
</evidence>
<gene>
    <name evidence="12" type="ORF">IAD42_03140</name>
</gene>
<dbReference type="PANTHER" id="PTHR48111:SF1">
    <property type="entry name" value="TWO-COMPONENT RESPONSE REGULATOR ORR33"/>
    <property type="match status" value="1"/>
</dbReference>
<dbReference type="Proteomes" id="UP000886876">
    <property type="component" value="Unassembled WGS sequence"/>
</dbReference>
<evidence type="ECO:0000313" key="13">
    <source>
        <dbReference type="Proteomes" id="UP000886876"/>
    </source>
</evidence>
<dbReference type="PROSITE" id="PS50110">
    <property type="entry name" value="RESPONSE_REGULATORY"/>
    <property type="match status" value="1"/>
</dbReference>
<dbReference type="AlphaFoldDB" id="A0A9D1G4P5"/>
<evidence type="ECO:0000313" key="12">
    <source>
        <dbReference type="EMBL" id="HIS96952.1"/>
    </source>
</evidence>
<reference evidence="12" key="1">
    <citation type="submission" date="2020-10" db="EMBL/GenBank/DDBJ databases">
        <authorList>
            <person name="Gilroy R."/>
        </authorList>
    </citation>
    <scope>NUCLEOTIDE SEQUENCE</scope>
    <source>
        <strain evidence="12">ChiHecec3B27-6122</strain>
    </source>
</reference>
<accession>A0A9D1G4P5</accession>
<evidence type="ECO:0000259" key="11">
    <source>
        <dbReference type="PROSITE" id="PS51755"/>
    </source>
</evidence>
<feature type="domain" description="OmpR/PhoB-type" evidence="11">
    <location>
        <begin position="124"/>
        <end position="222"/>
    </location>
</feature>
<name>A0A9D1G4P5_9FIRM</name>
<evidence type="ECO:0000256" key="6">
    <source>
        <dbReference type="ARBA" id="ARBA00023163"/>
    </source>
</evidence>
<dbReference type="Gene3D" id="3.40.50.2300">
    <property type="match status" value="1"/>
</dbReference>
<dbReference type="EMBL" id="DVJS01000071">
    <property type="protein sequence ID" value="HIS96952.1"/>
    <property type="molecule type" value="Genomic_DNA"/>
</dbReference>
<dbReference type="InterPro" id="IPR011006">
    <property type="entry name" value="CheY-like_superfamily"/>
</dbReference>
<comment type="caution">
    <text evidence="12">The sequence shown here is derived from an EMBL/GenBank/DDBJ whole genome shotgun (WGS) entry which is preliminary data.</text>
</comment>
<dbReference type="InterPro" id="IPR001789">
    <property type="entry name" value="Sig_transdc_resp-reg_receiver"/>
</dbReference>
<dbReference type="Pfam" id="PF00072">
    <property type="entry name" value="Response_reg"/>
    <property type="match status" value="1"/>
</dbReference>
<keyword evidence="5 9" id="KW-0238">DNA-binding</keyword>
<dbReference type="PROSITE" id="PS51755">
    <property type="entry name" value="OMPR_PHOB"/>
    <property type="match status" value="1"/>
</dbReference>
<dbReference type="PANTHER" id="PTHR48111">
    <property type="entry name" value="REGULATOR OF RPOS"/>
    <property type="match status" value="1"/>
</dbReference>
<keyword evidence="4" id="KW-0805">Transcription regulation</keyword>
<dbReference type="GO" id="GO:0005829">
    <property type="term" value="C:cytosol"/>
    <property type="evidence" value="ECO:0007669"/>
    <property type="project" value="TreeGrafter"/>
</dbReference>
<sequence length="225" mass="25401">MKLLYAEDEPAMTEAVKDILEYHRFMVDAVPDGTEALEYALAGDYDGIILDIMLPGKSGLEVLSELRQAGDRTPVLLLTAKSKVEDRIRGLDMGADDYLPKPFAMGELLARVRAMLRRREAYTPDIVSFFDLTLDRRNCELASAEGAVTLTRLEYRMMEALMLNRGIFLTTEELLVKTWGYDTEAEQGAVWVYLSSLRKRLTAVGSRVKIQLRRGVGYRLEAPDD</sequence>
<dbReference type="InterPro" id="IPR036388">
    <property type="entry name" value="WH-like_DNA-bd_sf"/>
</dbReference>
<dbReference type="SMART" id="SM00448">
    <property type="entry name" value="REC"/>
    <property type="match status" value="1"/>
</dbReference>
<dbReference type="GO" id="GO:0000976">
    <property type="term" value="F:transcription cis-regulatory region binding"/>
    <property type="evidence" value="ECO:0007669"/>
    <property type="project" value="TreeGrafter"/>
</dbReference>
<proteinExistence type="predicted"/>
<feature type="DNA-binding region" description="OmpR/PhoB-type" evidence="9">
    <location>
        <begin position="124"/>
        <end position="222"/>
    </location>
</feature>
<dbReference type="GO" id="GO:0000156">
    <property type="term" value="F:phosphorelay response regulator activity"/>
    <property type="evidence" value="ECO:0007669"/>
    <property type="project" value="TreeGrafter"/>
</dbReference>
<feature type="domain" description="Response regulatory" evidence="10">
    <location>
        <begin position="2"/>
        <end position="116"/>
    </location>
</feature>
<evidence type="ECO:0000256" key="7">
    <source>
        <dbReference type="ARBA" id="ARBA00024867"/>
    </source>
</evidence>
<dbReference type="Gene3D" id="6.10.250.690">
    <property type="match status" value="1"/>
</dbReference>
<dbReference type="Pfam" id="PF00486">
    <property type="entry name" value="Trans_reg_C"/>
    <property type="match status" value="1"/>
</dbReference>
<evidence type="ECO:0000256" key="1">
    <source>
        <dbReference type="ARBA" id="ARBA00018672"/>
    </source>
</evidence>
<dbReference type="InterPro" id="IPR001867">
    <property type="entry name" value="OmpR/PhoB-type_DNA-bd"/>
</dbReference>
<feature type="modified residue" description="4-aspartylphosphate" evidence="8">
    <location>
        <position position="51"/>
    </location>
</feature>
<protein>
    <recommendedName>
        <fullName evidence="1">Stage 0 sporulation protein A homolog</fullName>
    </recommendedName>
</protein>
<organism evidence="12 13">
    <name type="scientific">Candidatus Scatomorpha pullistercoris</name>
    <dbReference type="NCBI Taxonomy" id="2840929"/>
    <lineage>
        <taxon>Bacteria</taxon>
        <taxon>Bacillati</taxon>
        <taxon>Bacillota</taxon>
        <taxon>Clostridia</taxon>
        <taxon>Eubacteriales</taxon>
        <taxon>Candidatus Scatomorpha</taxon>
    </lineage>
</organism>
<evidence type="ECO:0000256" key="4">
    <source>
        <dbReference type="ARBA" id="ARBA00023015"/>
    </source>
</evidence>
<dbReference type="GO" id="GO:0006355">
    <property type="term" value="P:regulation of DNA-templated transcription"/>
    <property type="evidence" value="ECO:0007669"/>
    <property type="project" value="InterPro"/>
</dbReference>
<evidence type="ECO:0000256" key="5">
    <source>
        <dbReference type="ARBA" id="ARBA00023125"/>
    </source>
</evidence>
<comment type="function">
    <text evidence="7">May play the central regulatory role in sporulation. It may be an element of the effector pathway responsible for the activation of sporulation genes in response to nutritional stress. Spo0A may act in concert with spo0H (a sigma factor) to control the expression of some genes that are critical to the sporulation process.</text>
</comment>
<evidence type="ECO:0000256" key="3">
    <source>
        <dbReference type="ARBA" id="ARBA00023012"/>
    </source>
</evidence>
<reference evidence="12" key="2">
    <citation type="journal article" date="2021" name="PeerJ">
        <title>Extensive microbial diversity within the chicken gut microbiome revealed by metagenomics and culture.</title>
        <authorList>
            <person name="Gilroy R."/>
            <person name="Ravi A."/>
            <person name="Getino M."/>
            <person name="Pursley I."/>
            <person name="Horton D.L."/>
            <person name="Alikhan N.F."/>
            <person name="Baker D."/>
            <person name="Gharbi K."/>
            <person name="Hall N."/>
            <person name="Watson M."/>
            <person name="Adriaenssens E.M."/>
            <person name="Foster-Nyarko E."/>
            <person name="Jarju S."/>
            <person name="Secka A."/>
            <person name="Antonio M."/>
            <person name="Oren A."/>
            <person name="Chaudhuri R.R."/>
            <person name="La Ragione R."/>
            <person name="Hildebrand F."/>
            <person name="Pallen M.J."/>
        </authorList>
    </citation>
    <scope>NUCLEOTIDE SEQUENCE</scope>
    <source>
        <strain evidence="12">ChiHecec3B27-6122</strain>
    </source>
</reference>
<dbReference type="SMART" id="SM00862">
    <property type="entry name" value="Trans_reg_C"/>
    <property type="match status" value="1"/>
</dbReference>
<keyword evidence="6" id="KW-0804">Transcription</keyword>
<dbReference type="SUPFAM" id="SSF52172">
    <property type="entry name" value="CheY-like"/>
    <property type="match status" value="1"/>
</dbReference>